<evidence type="ECO:0000256" key="1">
    <source>
        <dbReference type="SAM" id="SignalP"/>
    </source>
</evidence>
<feature type="signal peptide" evidence="1">
    <location>
        <begin position="1"/>
        <end position="18"/>
    </location>
</feature>
<organism evidence="2 3">
    <name type="scientific">Harenicola maris</name>
    <dbReference type="NCBI Taxonomy" id="2841044"/>
    <lineage>
        <taxon>Bacteria</taxon>
        <taxon>Pseudomonadati</taxon>
        <taxon>Pseudomonadota</taxon>
        <taxon>Alphaproteobacteria</taxon>
        <taxon>Rhodobacterales</taxon>
        <taxon>Paracoccaceae</taxon>
        <taxon>Harenicola</taxon>
    </lineage>
</organism>
<comment type="caution">
    <text evidence="2">The sequence shown here is derived from an EMBL/GenBank/DDBJ whole genome shotgun (WGS) entry which is preliminary data.</text>
</comment>
<keyword evidence="3" id="KW-1185">Reference proteome</keyword>
<dbReference type="AlphaFoldDB" id="A0AAP2CQR8"/>
<feature type="chain" id="PRO_5042837589" description="C-type lysozyme inhibitor domain-containing protein" evidence="1">
    <location>
        <begin position="19"/>
        <end position="164"/>
    </location>
</feature>
<accession>A0AAP2CQR8</accession>
<evidence type="ECO:0008006" key="4">
    <source>
        <dbReference type="Google" id="ProtNLM"/>
    </source>
</evidence>
<name>A0AAP2CQR8_9RHOB</name>
<sequence>MRLPLIIFACLMPAAAFAQCGSGEQTVLHCTVSNGAKTLQVCSGKETLHYAYGATGQSPDLALAVPFTHNGYVPWAGVGRAIHEAVVFTNGEYSYEAWSSIERGADLADPVTGGVFVLKDGESVAGLDCDQGSITTDFNGLYEALNEAGLCWNQSGEFKWTACQ</sequence>
<dbReference type="RefSeq" id="WP_327795026.1">
    <property type="nucleotide sequence ID" value="NZ_JADQAZ010000003.1"/>
</dbReference>
<keyword evidence="1" id="KW-0732">Signal</keyword>
<reference evidence="2 3" key="1">
    <citation type="journal article" date="2021" name="Arch. Microbiol.">
        <title>Harenicola maris gen. nov., sp. nov. isolated from the Sea of Japan shallow sediments.</title>
        <authorList>
            <person name="Romanenko L.A."/>
            <person name="Kurilenko V.V."/>
            <person name="Chernysheva N.Y."/>
            <person name="Tekutyeva L.A."/>
            <person name="Velansky P.V."/>
            <person name="Svetashev V.I."/>
            <person name="Isaeva M.P."/>
        </authorList>
    </citation>
    <scope>NUCLEOTIDE SEQUENCE [LARGE SCALE GENOMIC DNA]</scope>
    <source>
        <strain evidence="2 3">KMM 3653</strain>
    </source>
</reference>
<protein>
    <recommendedName>
        <fullName evidence="4">C-type lysozyme inhibitor domain-containing protein</fullName>
    </recommendedName>
</protein>
<gene>
    <name evidence="2" type="ORF">IV417_15565</name>
</gene>
<proteinExistence type="predicted"/>
<evidence type="ECO:0000313" key="3">
    <source>
        <dbReference type="Proteomes" id="UP001315686"/>
    </source>
</evidence>
<dbReference type="EMBL" id="JADQAZ010000003">
    <property type="protein sequence ID" value="MBT0958807.1"/>
    <property type="molecule type" value="Genomic_DNA"/>
</dbReference>
<dbReference type="Proteomes" id="UP001315686">
    <property type="component" value="Unassembled WGS sequence"/>
</dbReference>
<evidence type="ECO:0000313" key="2">
    <source>
        <dbReference type="EMBL" id="MBT0958807.1"/>
    </source>
</evidence>